<keyword evidence="3" id="KW-1185">Reference proteome</keyword>
<organism evidence="2 3">
    <name type="scientific">Steinernema hermaphroditum</name>
    <dbReference type="NCBI Taxonomy" id="289476"/>
    <lineage>
        <taxon>Eukaryota</taxon>
        <taxon>Metazoa</taxon>
        <taxon>Ecdysozoa</taxon>
        <taxon>Nematoda</taxon>
        <taxon>Chromadorea</taxon>
        <taxon>Rhabditida</taxon>
        <taxon>Tylenchina</taxon>
        <taxon>Panagrolaimomorpha</taxon>
        <taxon>Strongyloidoidea</taxon>
        <taxon>Steinernematidae</taxon>
        <taxon>Steinernema</taxon>
    </lineage>
</organism>
<dbReference type="EMBL" id="JAUCMV010000001">
    <property type="protein sequence ID" value="KAK0422005.1"/>
    <property type="molecule type" value="Genomic_DNA"/>
</dbReference>
<feature type="region of interest" description="Disordered" evidence="1">
    <location>
        <begin position="25"/>
        <end position="74"/>
    </location>
</feature>
<evidence type="ECO:0000313" key="2">
    <source>
        <dbReference type="EMBL" id="KAK0422005.1"/>
    </source>
</evidence>
<sequence length="124" mass="13285">MVAGAQSATDTTVIQCQSFSSSASPLAHLPAEAPPPRKSNATRRSSCHLPPADDDDAAKLRATPPAESPRFQPAHSQLKLLLRAAAPFEARELLMFGILYGSAIYLNSTRSCDPSDRDSAFRFA</sequence>
<dbReference type="Proteomes" id="UP001175271">
    <property type="component" value="Unassembled WGS sequence"/>
</dbReference>
<name>A0AA39ICS3_9BILA</name>
<reference evidence="2" key="1">
    <citation type="submission" date="2023-06" db="EMBL/GenBank/DDBJ databases">
        <title>Genomic analysis of the entomopathogenic nematode Steinernema hermaphroditum.</title>
        <authorList>
            <person name="Schwarz E.M."/>
            <person name="Heppert J.K."/>
            <person name="Baniya A."/>
            <person name="Schwartz H.T."/>
            <person name="Tan C.-H."/>
            <person name="Antoshechkin I."/>
            <person name="Sternberg P.W."/>
            <person name="Goodrich-Blair H."/>
            <person name="Dillman A.R."/>
        </authorList>
    </citation>
    <scope>NUCLEOTIDE SEQUENCE</scope>
    <source>
        <strain evidence="2">PS9179</strain>
        <tissue evidence="2">Whole animal</tissue>
    </source>
</reference>
<comment type="caution">
    <text evidence="2">The sequence shown here is derived from an EMBL/GenBank/DDBJ whole genome shotgun (WGS) entry which is preliminary data.</text>
</comment>
<proteinExistence type="predicted"/>
<accession>A0AA39ICS3</accession>
<gene>
    <name evidence="2" type="ORF">QR680_007308</name>
</gene>
<dbReference type="AlphaFoldDB" id="A0AA39ICS3"/>
<evidence type="ECO:0000313" key="3">
    <source>
        <dbReference type="Proteomes" id="UP001175271"/>
    </source>
</evidence>
<evidence type="ECO:0000256" key="1">
    <source>
        <dbReference type="SAM" id="MobiDB-lite"/>
    </source>
</evidence>
<protein>
    <submittedName>
        <fullName evidence="2">Uncharacterized protein</fullName>
    </submittedName>
</protein>